<reference evidence="1 2" key="1">
    <citation type="journal article" date="2022" name="Mar. Drugs">
        <title>Bioassay-Guided Fractionation Leads to the Detection of Cholic Acid Generated by the Rare Thalassomonas sp.</title>
        <authorList>
            <person name="Pheiffer F."/>
            <person name="Schneider Y.K."/>
            <person name="Hansen E.H."/>
            <person name="Andersen J.H."/>
            <person name="Isaksson J."/>
            <person name="Busche T."/>
            <person name="R C."/>
            <person name="Kalinowski J."/>
            <person name="Zyl L.V."/>
            <person name="Trindade M."/>
        </authorList>
    </citation>
    <scope>NUCLEOTIDE SEQUENCE [LARGE SCALE GENOMIC DNA]</scope>
    <source>
        <strain evidence="1 2">A5K-61T</strain>
    </source>
</reference>
<protein>
    <submittedName>
        <fullName evidence="1">Uncharacterized protein</fullName>
    </submittedName>
</protein>
<name>A0ABY7VIV0_9GAMM</name>
<proteinExistence type="predicted"/>
<gene>
    <name evidence="1" type="ORF">H3N35_08725</name>
</gene>
<evidence type="ECO:0000313" key="1">
    <source>
        <dbReference type="EMBL" id="WDE13501.1"/>
    </source>
</evidence>
<dbReference type="Proteomes" id="UP001215231">
    <property type="component" value="Chromosome"/>
</dbReference>
<keyword evidence="2" id="KW-1185">Reference proteome</keyword>
<sequence length="171" mass="19990">MWKFLTGHNSRAAMHPDAYKEKLLTAALVRIVNNRKGEGISIEQILNESGISRTSVISVYDMVEVRALVLYALDIDRCDTQLREVIIYFIAKYPVFRWSELRYQISDPEKAIEAILHELKYVSLLLEIDGKMEFVCASRWITIRTARKQLAHRDRVGDTAFYEFLNYKTQR</sequence>
<dbReference type="RefSeq" id="WP_274053884.1">
    <property type="nucleotide sequence ID" value="NZ_CP059693.1"/>
</dbReference>
<accession>A0ABY7VIV0</accession>
<dbReference type="EMBL" id="CP059693">
    <property type="protein sequence ID" value="WDE13501.1"/>
    <property type="molecule type" value="Genomic_DNA"/>
</dbReference>
<organism evidence="1 2">
    <name type="scientific">Thalassomonas haliotis</name>
    <dbReference type="NCBI Taxonomy" id="485448"/>
    <lineage>
        <taxon>Bacteria</taxon>
        <taxon>Pseudomonadati</taxon>
        <taxon>Pseudomonadota</taxon>
        <taxon>Gammaproteobacteria</taxon>
        <taxon>Alteromonadales</taxon>
        <taxon>Colwelliaceae</taxon>
        <taxon>Thalassomonas</taxon>
    </lineage>
</organism>
<evidence type="ECO:0000313" key="2">
    <source>
        <dbReference type="Proteomes" id="UP001215231"/>
    </source>
</evidence>